<organism evidence="1 2">
    <name type="scientific">Nibrella saemangeumensis</name>
    <dbReference type="NCBI Taxonomy" id="1084526"/>
    <lineage>
        <taxon>Bacteria</taxon>
        <taxon>Pseudomonadati</taxon>
        <taxon>Bacteroidota</taxon>
        <taxon>Cytophagia</taxon>
        <taxon>Cytophagales</taxon>
        <taxon>Spirosomataceae</taxon>
        <taxon>Nibrella</taxon>
    </lineage>
</organism>
<proteinExistence type="predicted"/>
<protein>
    <recommendedName>
        <fullName evidence="3">Por secretion system C-terminal sorting domain-containing protein</fullName>
    </recommendedName>
</protein>
<name>A0ABP8MFS9_9BACT</name>
<sequence length="196" mass="22571">MAQPGDYYAQTADARRVRWQLFTDATNQRTCVRFFNDSRQVVYEEVLPGRHITLSRRNIDRLNAMSERMVSGHLLAGSLHTESLTDARPVNVSSTELTTEVTIPTEVNNRQYPLYTESFHQPKLELLVVRFTNPDLHRLTIKLKDVNGQIAIERKLDADSYNGKFDLAGLSEGNYTLVVETPDRQYRYSRPVIIVR</sequence>
<evidence type="ECO:0000313" key="1">
    <source>
        <dbReference type="EMBL" id="GAA4449826.1"/>
    </source>
</evidence>
<dbReference type="EMBL" id="BAABHD010000010">
    <property type="protein sequence ID" value="GAA4449826.1"/>
    <property type="molecule type" value="Genomic_DNA"/>
</dbReference>
<evidence type="ECO:0000313" key="2">
    <source>
        <dbReference type="Proteomes" id="UP001501175"/>
    </source>
</evidence>
<keyword evidence="2" id="KW-1185">Reference proteome</keyword>
<evidence type="ECO:0008006" key="3">
    <source>
        <dbReference type="Google" id="ProtNLM"/>
    </source>
</evidence>
<comment type="caution">
    <text evidence="1">The sequence shown here is derived from an EMBL/GenBank/DDBJ whole genome shotgun (WGS) entry which is preliminary data.</text>
</comment>
<dbReference type="Proteomes" id="UP001501175">
    <property type="component" value="Unassembled WGS sequence"/>
</dbReference>
<gene>
    <name evidence="1" type="ORF">GCM10023189_09540</name>
</gene>
<reference evidence="2" key="1">
    <citation type="journal article" date="2019" name="Int. J. Syst. Evol. Microbiol.">
        <title>The Global Catalogue of Microorganisms (GCM) 10K type strain sequencing project: providing services to taxonomists for standard genome sequencing and annotation.</title>
        <authorList>
            <consortium name="The Broad Institute Genomics Platform"/>
            <consortium name="The Broad Institute Genome Sequencing Center for Infectious Disease"/>
            <person name="Wu L."/>
            <person name="Ma J."/>
        </authorList>
    </citation>
    <scope>NUCLEOTIDE SEQUENCE [LARGE SCALE GENOMIC DNA]</scope>
    <source>
        <strain evidence="2">JCM 17927</strain>
    </source>
</reference>
<accession>A0ABP8MFS9</accession>